<reference evidence="2" key="2">
    <citation type="submission" date="2025-09" db="UniProtKB">
        <authorList>
            <consortium name="Ensembl"/>
        </authorList>
    </citation>
    <scope>IDENTIFICATION</scope>
</reference>
<evidence type="ECO:0000313" key="2">
    <source>
        <dbReference type="Ensembl" id="ENSCCRP00010052549.1"/>
    </source>
</evidence>
<feature type="chain" id="PRO_5034958332" evidence="1">
    <location>
        <begin position="22"/>
        <end position="129"/>
    </location>
</feature>
<name>A0A8C1KZC7_CYPCA</name>
<dbReference type="Gene3D" id="3.30.420.10">
    <property type="entry name" value="Ribonuclease H-like superfamily/Ribonuclease H"/>
    <property type="match status" value="1"/>
</dbReference>
<dbReference type="AlphaFoldDB" id="A0A8C1KZC7"/>
<dbReference type="Proteomes" id="UP000694427">
    <property type="component" value="Unplaced"/>
</dbReference>
<keyword evidence="1" id="KW-0732">Signal</keyword>
<reference evidence="2" key="1">
    <citation type="submission" date="2025-08" db="UniProtKB">
        <authorList>
            <consortium name="Ensembl"/>
        </authorList>
    </citation>
    <scope>IDENTIFICATION</scope>
</reference>
<organism evidence="2 3">
    <name type="scientific">Cyprinus carpio</name>
    <name type="common">Common carp</name>
    <dbReference type="NCBI Taxonomy" id="7962"/>
    <lineage>
        <taxon>Eukaryota</taxon>
        <taxon>Metazoa</taxon>
        <taxon>Chordata</taxon>
        <taxon>Craniata</taxon>
        <taxon>Vertebrata</taxon>
        <taxon>Euteleostomi</taxon>
        <taxon>Actinopterygii</taxon>
        <taxon>Neopterygii</taxon>
        <taxon>Teleostei</taxon>
        <taxon>Ostariophysi</taxon>
        <taxon>Cypriniformes</taxon>
        <taxon>Cyprinidae</taxon>
        <taxon>Cyprininae</taxon>
        <taxon>Cyprinus</taxon>
    </lineage>
</organism>
<protein>
    <submittedName>
        <fullName evidence="2">Uncharacterized protein</fullName>
    </submittedName>
</protein>
<evidence type="ECO:0000256" key="1">
    <source>
        <dbReference type="SAM" id="SignalP"/>
    </source>
</evidence>
<dbReference type="InterPro" id="IPR036397">
    <property type="entry name" value="RNaseH_sf"/>
</dbReference>
<dbReference type="GO" id="GO:0003676">
    <property type="term" value="F:nucleic acid binding"/>
    <property type="evidence" value="ECO:0007669"/>
    <property type="project" value="InterPro"/>
</dbReference>
<accession>A0A8C1KZC7</accession>
<keyword evidence="3" id="KW-1185">Reference proteome</keyword>
<proteinExistence type="predicted"/>
<sequence length="129" mass="14606">MGAKECWQVQILVYLSLLTLSALPLSHRSHLHIAFVKFGDDVIFQDDNASCHGAKTKQQNSLDLNPIENLCWKWKKLVHDKALSCKADLSTAIEESWNQLDEEYCFSLVNSMPQRIQAVLKARGGATKY</sequence>
<dbReference type="Ensembl" id="ENSCCRT00010057622.1">
    <property type="protein sequence ID" value="ENSCCRP00010052549.1"/>
    <property type="gene ID" value="ENSCCRG00010022287.1"/>
</dbReference>
<feature type="signal peptide" evidence="1">
    <location>
        <begin position="1"/>
        <end position="21"/>
    </location>
</feature>
<evidence type="ECO:0000313" key="3">
    <source>
        <dbReference type="Proteomes" id="UP000694427"/>
    </source>
</evidence>